<dbReference type="RefSeq" id="XP_031553353.1">
    <property type="nucleotide sequence ID" value="XM_031697493.1"/>
</dbReference>
<accession>A0A6P8HEA5</accession>
<dbReference type="AlphaFoldDB" id="A0A6P8HEA5"/>
<dbReference type="KEGG" id="aten:116290463"/>
<gene>
    <name evidence="3" type="primary">LOC116290463</name>
</gene>
<evidence type="ECO:0000256" key="1">
    <source>
        <dbReference type="SAM" id="Phobius"/>
    </source>
</evidence>
<keyword evidence="2" id="KW-1185">Reference proteome</keyword>
<evidence type="ECO:0000313" key="2">
    <source>
        <dbReference type="Proteomes" id="UP000515163"/>
    </source>
</evidence>
<dbReference type="PANTHER" id="PTHR34179:SF1">
    <property type="entry name" value="TUMOR PROTEIN P53-INDUCIBLE PROTEIN 13"/>
    <property type="match status" value="1"/>
</dbReference>
<dbReference type="Pfam" id="PF11303">
    <property type="entry name" value="DUF3105"/>
    <property type="match status" value="1"/>
</dbReference>
<sequence length="396" mass="45411">MASWRITIYASVAIIVFILFLILNFAYLPRRKLSLEKNLSTHKSWSSEGTTNVPLTRTSAGLKEEERELTLEDFKARQWNCSNTTVTTTHTSSNKSQSVCYNEHTDPFMCFTDPVHCKQKLTKDDPRQIQWPKYGEYEYLPKSKWKYIIVNGGVVFLYHPCAKPELVKKLKRLARSCLHRHVITPYENLDPAQDFAIVAWGCYYSAKELNSTAGRQWIQNNAMKGPATHVTNSGSFNEGLKHDAPIVSDIHESELCPSELSRYVSNHKNDADGNPKDTSQHPQWEGRLSIKATERFVIVRGEDGRLQERRKFDSANAAWALGSLVFLCGLIVAFMLYAKPCQQKDYWWRTDEITYNSNSKFSILKNRRLFWKGNNRQSAASAKLLGVIPEESDEEL</sequence>
<keyword evidence="1" id="KW-0472">Membrane</keyword>
<dbReference type="OrthoDB" id="5960270at2759"/>
<evidence type="ECO:0000313" key="3">
    <source>
        <dbReference type="RefSeq" id="XP_031553353.1"/>
    </source>
</evidence>
<reference evidence="3" key="1">
    <citation type="submission" date="2025-08" db="UniProtKB">
        <authorList>
            <consortium name="RefSeq"/>
        </authorList>
    </citation>
    <scope>IDENTIFICATION</scope>
    <source>
        <tissue evidence="3">Tentacle</tissue>
    </source>
</reference>
<organism evidence="2 3">
    <name type="scientific">Actinia tenebrosa</name>
    <name type="common">Australian red waratah sea anemone</name>
    <dbReference type="NCBI Taxonomy" id="6105"/>
    <lineage>
        <taxon>Eukaryota</taxon>
        <taxon>Metazoa</taxon>
        <taxon>Cnidaria</taxon>
        <taxon>Anthozoa</taxon>
        <taxon>Hexacorallia</taxon>
        <taxon>Actiniaria</taxon>
        <taxon>Actiniidae</taxon>
        <taxon>Actinia</taxon>
    </lineage>
</organism>
<dbReference type="GeneID" id="116290463"/>
<dbReference type="PANTHER" id="PTHR34179">
    <property type="entry name" value="TUMOR PROTEIN P53-INDUCIBLE PROTEIN 13"/>
    <property type="match status" value="1"/>
</dbReference>
<name>A0A6P8HEA5_ACTTE</name>
<dbReference type="GO" id="GO:0005737">
    <property type="term" value="C:cytoplasm"/>
    <property type="evidence" value="ECO:0007669"/>
    <property type="project" value="TreeGrafter"/>
</dbReference>
<protein>
    <submittedName>
        <fullName evidence="3">Uncharacterized protein LOC116290463</fullName>
    </submittedName>
</protein>
<keyword evidence="1" id="KW-0812">Transmembrane</keyword>
<dbReference type="InParanoid" id="A0A6P8HEA5"/>
<dbReference type="InterPro" id="IPR021454">
    <property type="entry name" value="DUF3105"/>
</dbReference>
<proteinExistence type="predicted"/>
<feature type="transmembrane region" description="Helical" evidence="1">
    <location>
        <begin position="6"/>
        <end position="28"/>
    </location>
</feature>
<keyword evidence="1" id="KW-1133">Transmembrane helix</keyword>
<dbReference type="Proteomes" id="UP000515163">
    <property type="component" value="Unplaced"/>
</dbReference>
<feature type="transmembrane region" description="Helical" evidence="1">
    <location>
        <begin position="317"/>
        <end position="337"/>
    </location>
</feature>